<dbReference type="AlphaFoldDB" id="A0ABD3WVC9"/>
<protein>
    <recommendedName>
        <fullName evidence="7">WD repeat domain phosphoinositide-interacting protein 4</fullName>
    </recommendedName>
</protein>
<dbReference type="Pfam" id="PF21032">
    <property type="entry name" value="PROPPIN"/>
    <property type="match status" value="1"/>
</dbReference>
<evidence type="ECO:0000256" key="3">
    <source>
        <dbReference type="ARBA" id="ARBA00023006"/>
    </source>
</evidence>
<proteinExistence type="inferred from homology"/>
<dbReference type="GO" id="GO:0006914">
    <property type="term" value="P:autophagy"/>
    <property type="evidence" value="ECO:0007669"/>
    <property type="project" value="UniProtKB-KW"/>
</dbReference>
<accession>A0ABD3WVC9</accession>
<dbReference type="Gene3D" id="2.130.10.10">
    <property type="entry name" value="YVTN repeat-like/Quinoprotein amine dehydrogenase"/>
    <property type="match status" value="1"/>
</dbReference>
<keyword evidence="2" id="KW-0677">Repeat</keyword>
<keyword evidence="3" id="KW-0072">Autophagy</keyword>
<keyword evidence="6" id="KW-1185">Reference proteome</keyword>
<evidence type="ECO:0000313" key="5">
    <source>
        <dbReference type="EMBL" id="KAL3876728.1"/>
    </source>
</evidence>
<evidence type="ECO:0000256" key="4">
    <source>
        <dbReference type="ARBA" id="ARBA00025740"/>
    </source>
</evidence>
<evidence type="ECO:0000256" key="2">
    <source>
        <dbReference type="ARBA" id="ARBA00022737"/>
    </source>
</evidence>
<dbReference type="SMART" id="SM00320">
    <property type="entry name" value="WD40"/>
    <property type="match status" value="4"/>
</dbReference>
<organism evidence="5 6">
    <name type="scientific">Sinanodonta woodiana</name>
    <name type="common">Chinese pond mussel</name>
    <name type="synonym">Anodonta woodiana</name>
    <dbReference type="NCBI Taxonomy" id="1069815"/>
    <lineage>
        <taxon>Eukaryota</taxon>
        <taxon>Metazoa</taxon>
        <taxon>Spiralia</taxon>
        <taxon>Lophotrochozoa</taxon>
        <taxon>Mollusca</taxon>
        <taxon>Bivalvia</taxon>
        <taxon>Autobranchia</taxon>
        <taxon>Heteroconchia</taxon>
        <taxon>Palaeoheterodonta</taxon>
        <taxon>Unionida</taxon>
        <taxon>Unionoidea</taxon>
        <taxon>Unionidae</taxon>
        <taxon>Unioninae</taxon>
        <taxon>Sinanodonta</taxon>
    </lineage>
</organism>
<dbReference type="PANTHER" id="PTHR11227">
    <property type="entry name" value="WD-REPEAT PROTEIN INTERACTING WITH PHOSPHOINOSIDES WIPI -RELATED"/>
    <property type="match status" value="1"/>
</dbReference>
<dbReference type="Proteomes" id="UP001634394">
    <property type="component" value="Unassembled WGS sequence"/>
</dbReference>
<comment type="caution">
    <text evidence="5">The sequence shown here is derived from an EMBL/GenBank/DDBJ whole genome shotgun (WGS) entry which is preliminary data.</text>
</comment>
<dbReference type="InterPro" id="IPR036322">
    <property type="entry name" value="WD40_repeat_dom_sf"/>
</dbReference>
<gene>
    <name evidence="5" type="ORF">ACJMK2_034529</name>
</gene>
<reference evidence="5 6" key="1">
    <citation type="submission" date="2024-11" db="EMBL/GenBank/DDBJ databases">
        <title>Chromosome-level genome assembly of the freshwater bivalve Anodonta woodiana.</title>
        <authorList>
            <person name="Chen X."/>
        </authorList>
    </citation>
    <scope>NUCLEOTIDE SEQUENCE [LARGE SCALE GENOMIC DNA]</scope>
    <source>
        <strain evidence="5">MN2024</strain>
        <tissue evidence="5">Gills</tissue>
    </source>
</reference>
<dbReference type="SUPFAM" id="SSF50978">
    <property type="entry name" value="WD40 repeat-like"/>
    <property type="match status" value="1"/>
</dbReference>
<keyword evidence="1" id="KW-0853">WD repeat</keyword>
<evidence type="ECO:0008006" key="7">
    <source>
        <dbReference type="Google" id="ProtNLM"/>
    </source>
</evidence>
<evidence type="ECO:0000313" key="6">
    <source>
        <dbReference type="Proteomes" id="UP001634394"/>
    </source>
</evidence>
<name>A0ABD3WVC9_SINWO</name>
<dbReference type="GO" id="GO:0005737">
    <property type="term" value="C:cytoplasm"/>
    <property type="evidence" value="ECO:0007669"/>
    <property type="project" value="UniProtKB-ARBA"/>
</dbReference>
<dbReference type="InterPro" id="IPR015943">
    <property type="entry name" value="WD40/YVTN_repeat-like_dom_sf"/>
</dbReference>
<sequence length="427" mass="48128">MAYSKLEPTFIRSMKQRNENKQVIIYYACLSTTDESASWKLLDINWKQMLYLWERKKAYPSVRHHKDSLLVQEYQLYKTYLYFMAIRRVNSLHFNQDQDCFTCASDLGLRIYNVEPLTQKLFLGVDMVGSIASAEMLFRTNMIALVGGGSVPRFDENAVVIWDDTQTEVDKKVVMDITFAQPVVNVRIKKDRLIVVLRNEIHVFSFPNNPKKLYTFGTRDNPRGLCEVSPAGPLVVFPGHKKGSVQIVNLDGTKPDQTVSPVTINAHNGELACLATNQSGSMLATASTKGTLIRVFDVNTKNLIVELRRGADPATLYCINFSQDSAFLCVSSDKGTVHIFAVKDTELNRRSTFSKMGFLGQYVESQWCLASFTMPAECACVCAFGPNQSVIAICVDGTFHKYVFTKDGNCNREAYDVFLEMGDDEMD</sequence>
<dbReference type="InterPro" id="IPR048720">
    <property type="entry name" value="PROPPIN"/>
</dbReference>
<dbReference type="InterPro" id="IPR001680">
    <property type="entry name" value="WD40_rpt"/>
</dbReference>
<evidence type="ECO:0000256" key="1">
    <source>
        <dbReference type="ARBA" id="ARBA00022574"/>
    </source>
</evidence>
<comment type="similarity">
    <text evidence="4">Belongs to the WD repeat PROPPIN family.</text>
</comment>
<dbReference type="EMBL" id="JBJQND010000005">
    <property type="protein sequence ID" value="KAL3876728.1"/>
    <property type="molecule type" value="Genomic_DNA"/>
</dbReference>